<sequence>MLEQKNIIVSIAGGLLSSYQKVLLKQTINDHHYFELVLDIETGELYDTHTLERSKDWVGEKVEINFGNKQFIGIVTQVSLKRSSGNYGCLIASGYSMTFLLESDLHCASWLNKTLADIVKEICDKVGLSVLVNPEYKDPIEYESQYMESDFDFLRRLARQYHEWFYYDGRQLVFGKPQLPSTIPLTYNRDIFSMDMNIQAIARPLKVQSYNSKVAQMYDSTSPNVPQGLNSLGQSVFGSSMKMFKSPSVQYSEMRITNASELKYYLQRKQQSDSAASHYINCETDNTCIDLGSVVSIQTSIHVYKSECVEKLLGSYFVTEITHTIESGNNYRNQFSAVSSSVNCLPVPNVPLPVAQTQQAVVIDNEDPKGQGRVQVKMNWQSGNMKTSWIRVMTPDAGSSDAVSKNRGLVFIPEKDDIVLVGFRYGDPNRPFVFGSLFNGITGTGGGSGNKKKSLTTRSGCTITIDDDKGSVTMKDKSGNSYSADGDGNIVVSASKSIKLCVGETMIILDCDGNITSNAQNNISENAANNISQQADSIDSTAVNEYNINGTDVTATAEGSAMISGGTSTTVDSSGTTAVTGSIIKLN</sequence>
<organism evidence="2 3">
    <name type="scientific">Bacteroides cellulosilyticus</name>
    <dbReference type="NCBI Taxonomy" id="246787"/>
    <lineage>
        <taxon>Bacteria</taxon>
        <taxon>Pseudomonadati</taxon>
        <taxon>Bacteroidota</taxon>
        <taxon>Bacteroidia</taxon>
        <taxon>Bacteroidales</taxon>
        <taxon>Bacteroidaceae</taxon>
        <taxon>Bacteroides</taxon>
    </lineage>
</organism>
<dbReference type="SUPFAM" id="SSF69255">
    <property type="entry name" value="gp5 N-terminal domain-like"/>
    <property type="match status" value="1"/>
</dbReference>
<name>A0A642PVC0_9BACE</name>
<dbReference type="InterPro" id="IPR006531">
    <property type="entry name" value="Gp5/Vgr_OB"/>
</dbReference>
<gene>
    <name evidence="2" type="ORF">F2Y81_14365</name>
</gene>
<feature type="domain" description="Gp5/Type VI secretion system Vgr protein OB-fold" evidence="1">
    <location>
        <begin position="359"/>
        <end position="438"/>
    </location>
</feature>
<dbReference type="Gene3D" id="2.30.110.50">
    <property type="match status" value="1"/>
</dbReference>
<dbReference type="SUPFAM" id="SSF69349">
    <property type="entry name" value="Phage fibre proteins"/>
    <property type="match status" value="1"/>
</dbReference>
<comment type="caution">
    <text evidence="2">The sequence shown here is derived from an EMBL/GenBank/DDBJ whole genome shotgun (WGS) entry which is preliminary data.</text>
</comment>
<dbReference type="Gene3D" id="2.40.50.230">
    <property type="entry name" value="Gp5 N-terminal domain"/>
    <property type="match status" value="1"/>
</dbReference>
<proteinExistence type="predicted"/>
<dbReference type="Gene3D" id="4.10.220.110">
    <property type="match status" value="1"/>
</dbReference>
<protein>
    <submittedName>
        <fullName evidence="2">Type IV secretion protein Rhs</fullName>
    </submittedName>
</protein>
<reference evidence="2 3" key="1">
    <citation type="journal article" date="2019" name="Nat. Med.">
        <title>A library of human gut bacterial isolates paired with longitudinal multiomics data enables mechanistic microbiome research.</title>
        <authorList>
            <person name="Poyet M."/>
            <person name="Groussin M."/>
            <person name="Gibbons S.M."/>
            <person name="Avila-Pacheco J."/>
            <person name="Jiang X."/>
            <person name="Kearney S.M."/>
            <person name="Perrotta A.R."/>
            <person name="Berdy B."/>
            <person name="Zhao S."/>
            <person name="Lieberman T.D."/>
            <person name="Swanson P.K."/>
            <person name="Smith M."/>
            <person name="Roesemann S."/>
            <person name="Alexander J.E."/>
            <person name="Rich S.A."/>
            <person name="Livny J."/>
            <person name="Vlamakis H."/>
            <person name="Clish C."/>
            <person name="Bullock K."/>
            <person name="Deik A."/>
            <person name="Scott J."/>
            <person name="Pierce K.A."/>
            <person name="Xavier R.J."/>
            <person name="Alm E.J."/>
        </authorList>
    </citation>
    <scope>NUCLEOTIDE SEQUENCE [LARGE SCALE GENOMIC DNA]</scope>
    <source>
        <strain evidence="2 3">BIOML-A6</strain>
    </source>
</reference>
<dbReference type="RefSeq" id="WP_149920003.1">
    <property type="nucleotide sequence ID" value="NZ_VVYV01000023.1"/>
</dbReference>
<dbReference type="EMBL" id="VVYV01000023">
    <property type="protein sequence ID" value="KAA5417128.1"/>
    <property type="molecule type" value="Genomic_DNA"/>
</dbReference>
<dbReference type="Gene3D" id="3.55.50.10">
    <property type="entry name" value="Baseplate protein-like domains"/>
    <property type="match status" value="1"/>
</dbReference>
<dbReference type="Pfam" id="PF05954">
    <property type="entry name" value="Phage_GPD"/>
    <property type="match status" value="1"/>
</dbReference>
<dbReference type="AlphaFoldDB" id="A0A642PVC0"/>
<dbReference type="Proteomes" id="UP000448877">
    <property type="component" value="Unassembled WGS sequence"/>
</dbReference>
<dbReference type="InterPro" id="IPR037026">
    <property type="entry name" value="Vgr_OB-fold_dom_sf"/>
</dbReference>
<evidence type="ECO:0000313" key="3">
    <source>
        <dbReference type="Proteomes" id="UP000448877"/>
    </source>
</evidence>
<dbReference type="SUPFAM" id="SSF69279">
    <property type="entry name" value="Phage tail proteins"/>
    <property type="match status" value="1"/>
</dbReference>
<dbReference type="Pfam" id="PF04717">
    <property type="entry name" value="Phage_base_V"/>
    <property type="match status" value="1"/>
</dbReference>
<evidence type="ECO:0000313" key="2">
    <source>
        <dbReference type="EMBL" id="KAA5417128.1"/>
    </source>
</evidence>
<evidence type="ECO:0000259" key="1">
    <source>
        <dbReference type="Pfam" id="PF04717"/>
    </source>
</evidence>
<accession>A0A642PVC0</accession>